<protein>
    <recommendedName>
        <fullName evidence="3">DUF2169 domain-containing protein</fullName>
    </recommendedName>
</protein>
<dbReference type="Pfam" id="PF09937">
    <property type="entry name" value="DUF2169"/>
    <property type="match status" value="1"/>
</dbReference>
<keyword evidence="1" id="KW-0175">Coiled coil</keyword>
<dbReference type="EMBL" id="JELX01002875">
    <property type="protein sequence ID" value="KYF53995.1"/>
    <property type="molecule type" value="Genomic_DNA"/>
</dbReference>
<sequence>MKTVKPLRLGVMTSVFEVRRAPHLCVSLLAGFSLEEQPSLVPEAALWLSVTKELGPNVPLDVCRPKPNGEVLLSGKAYPPGGAAPVCSVRLRLGPIDKRLAVLGDRMWKLGVPTEPAPFSEMPLTWSRAFGGKGFAKNPVGRGVAPEKSGAGEVHFLPNVEDLRQLVKAPGDRPEPATFGPADLTLPERWARSGTYDERWLRTEAPGLPGDFDWSFFNVAAPDQRIDGFFSGGEPIELENVHPERPRIVSAVPAIAGRAFITRRTPGGEEWAEVPLRMETLHLLPGALLGVVIFRGVARVAEDDARDVLHLLAALDDVSQPRSAEYYRDVLARRLDKEKGHLHALRDRELLPAGASYAAFRADEVGIPGAQTERLVHKNLRAGAEARLAAIEEELEQFPDSKRNANVPKALPPEPPMPDVDEMADRVEELEKEMARARELVKRQTEEAVAKARASCEAAGLDWEEQQRKAKEGAAGPPRFSADEKLAELRALAERCRDEGTPHAQLEAHLADPEFERKLRWSENKLREMYQRYAHHFPPAAPPSALLHARRAVGREVALEEGPGALLDVAAVPQHGAPLGLHREGAGPALAVHVLGGQPEVRLFLGAFDRRDHIHVVVAGERPYRVSSEPVRHHERDLHGAAERGGDALILLDELDGASEGRRRGREDMATDAHDRREDDDEPHDEQDKTAPGRLWGQLHGVMDAHGAGPCQAPCDEGPRGLRVKSCDADAPARGLVREEVCRGVHACRSVDVRTLARSHARCHRGWQRASYRVLSSAALRPSGGLRARWFELGPSRVMARGELVRYRVRSRPADRGGAGVGGRGRPRRGAARRSGLAWRTSSGDHEHSVLVSGTRPRV</sequence>
<evidence type="ECO:0000256" key="2">
    <source>
        <dbReference type="SAM" id="MobiDB-lite"/>
    </source>
</evidence>
<proteinExistence type="predicted"/>
<name>A0A150PE96_SORCE</name>
<comment type="caution">
    <text evidence="4">The sequence shown here is derived from an EMBL/GenBank/DDBJ whole genome shotgun (WGS) entry which is preliminary data.</text>
</comment>
<dbReference type="InterPro" id="IPR018683">
    <property type="entry name" value="DUF2169"/>
</dbReference>
<feature type="compositionally biased region" description="Basic and acidic residues" evidence="2">
    <location>
        <begin position="660"/>
        <end position="677"/>
    </location>
</feature>
<evidence type="ECO:0000313" key="4">
    <source>
        <dbReference type="EMBL" id="KYF53995.1"/>
    </source>
</evidence>
<evidence type="ECO:0000313" key="5">
    <source>
        <dbReference type="Proteomes" id="UP000075604"/>
    </source>
</evidence>
<feature type="coiled-coil region" evidence="1">
    <location>
        <begin position="420"/>
        <end position="447"/>
    </location>
</feature>
<evidence type="ECO:0000256" key="1">
    <source>
        <dbReference type="SAM" id="Coils"/>
    </source>
</evidence>
<feature type="region of interest" description="Disordered" evidence="2">
    <location>
        <begin position="660"/>
        <end position="693"/>
    </location>
</feature>
<reference evidence="4 5" key="1">
    <citation type="submission" date="2014-02" db="EMBL/GenBank/DDBJ databases">
        <title>The small core and large imbalanced accessory genome model reveals a collaborative survival strategy of Sorangium cellulosum strains in nature.</title>
        <authorList>
            <person name="Han K."/>
            <person name="Peng R."/>
            <person name="Blom J."/>
            <person name="Li Y.-Z."/>
        </authorList>
    </citation>
    <scope>NUCLEOTIDE SEQUENCE [LARGE SCALE GENOMIC DNA]</scope>
    <source>
        <strain evidence="4 5">So0157-18</strain>
    </source>
</reference>
<dbReference type="Proteomes" id="UP000075604">
    <property type="component" value="Unassembled WGS sequence"/>
</dbReference>
<dbReference type="AlphaFoldDB" id="A0A150PE96"/>
<feature type="region of interest" description="Disordered" evidence="2">
    <location>
        <begin position="813"/>
        <end position="859"/>
    </location>
</feature>
<feature type="domain" description="DUF2169" evidence="3">
    <location>
        <begin position="21"/>
        <end position="295"/>
    </location>
</feature>
<accession>A0A150PE96</accession>
<evidence type="ECO:0000259" key="3">
    <source>
        <dbReference type="Pfam" id="PF09937"/>
    </source>
</evidence>
<gene>
    <name evidence="4" type="ORF">BE04_05325</name>
</gene>
<organism evidence="4 5">
    <name type="scientific">Sorangium cellulosum</name>
    <name type="common">Polyangium cellulosum</name>
    <dbReference type="NCBI Taxonomy" id="56"/>
    <lineage>
        <taxon>Bacteria</taxon>
        <taxon>Pseudomonadati</taxon>
        <taxon>Myxococcota</taxon>
        <taxon>Polyangia</taxon>
        <taxon>Polyangiales</taxon>
        <taxon>Polyangiaceae</taxon>
        <taxon>Sorangium</taxon>
    </lineage>
</organism>